<evidence type="ECO:0000313" key="1">
    <source>
        <dbReference type="EMBL" id="ABD83112.1"/>
    </source>
</evidence>
<dbReference type="SUPFAM" id="SSF103642">
    <property type="entry name" value="Sec-C motif"/>
    <property type="match status" value="1"/>
</dbReference>
<sequence length="377" mass="42835">MGKGKIGRNDPCWCGSGKKYKKCHRDRENENPVEPWDAAKSMRDKFSKKICSAPKSLHDECAKKIVKAHTVPKSSSLKAIAVDGHVLGIKLGLESLQKHNGKIRPERIGVNNASTFTGFCQKHDDQLFSCLEKEAFTKSEEQCFKLAFRSFAREYYTKSALVDMYEVNAGLDKGKPAYRQAEIQEQAFFTNIGAEAGLRDNIYQKERFDKGIERNDYSDIRAVVIEYANPFPVQVSGSVNPDFAFDNTKLQDLSDLEVVPDLLSFTSFYDGHKSYIVLSWLEHCHNTCTTLVKSLMSKSKEDISTYLAQYIFSNFENYFLSPAWWDGLSSDDKENIVEISHDNVNMFVEPHGNSISNKILNALLPEPDKIEYVNWQS</sequence>
<reference evidence="1 2" key="1">
    <citation type="journal article" date="2008" name="PLoS Genet.">
        <title>Complete genome sequence of the complex carbohydrate-degrading marine bacterium, Saccharophagus degradans strain 2-40 T.</title>
        <authorList>
            <person name="Weiner R.M."/>
            <person name="Taylor L.E.II."/>
            <person name="Henrissat B."/>
            <person name="Hauser L."/>
            <person name="Land M."/>
            <person name="Coutinho P.M."/>
            <person name="Rancurel C."/>
            <person name="Saunders E.H."/>
            <person name="Longmire A.G."/>
            <person name="Zhang H."/>
            <person name="Bayer E.A."/>
            <person name="Gilbert H.J."/>
            <person name="Larimer F."/>
            <person name="Zhulin I.B."/>
            <person name="Ekborg N.A."/>
            <person name="Lamed R."/>
            <person name="Richardson P.M."/>
            <person name="Borovok I."/>
            <person name="Hutcheson S."/>
        </authorList>
    </citation>
    <scope>NUCLEOTIDE SEQUENCE [LARGE SCALE GENOMIC DNA]</scope>
    <source>
        <strain evidence="2">2-40 / ATCC 43961 / DSM 17024</strain>
    </source>
</reference>
<organism evidence="1 2">
    <name type="scientific">Saccharophagus degradans (strain 2-40 / ATCC 43961 / DSM 17024)</name>
    <dbReference type="NCBI Taxonomy" id="203122"/>
    <lineage>
        <taxon>Bacteria</taxon>
        <taxon>Pseudomonadati</taxon>
        <taxon>Pseudomonadota</taxon>
        <taxon>Gammaproteobacteria</taxon>
        <taxon>Cellvibrionales</taxon>
        <taxon>Cellvibrionaceae</taxon>
        <taxon>Saccharophagus</taxon>
    </lineage>
</organism>
<name>Q21DW7_SACD2</name>
<dbReference type="EMBL" id="CP000282">
    <property type="protein sequence ID" value="ABD83112.1"/>
    <property type="molecule type" value="Genomic_DNA"/>
</dbReference>
<gene>
    <name evidence="1" type="ordered locus">Sde_3857</name>
</gene>
<protein>
    <submittedName>
        <fullName evidence="1">SEC-C motif</fullName>
    </submittedName>
</protein>
<dbReference type="InterPro" id="IPR004027">
    <property type="entry name" value="SEC_C_motif"/>
</dbReference>
<dbReference type="Pfam" id="PF02810">
    <property type="entry name" value="SEC-C"/>
    <property type="match status" value="1"/>
</dbReference>
<dbReference type="KEGG" id="sde:Sde_3857"/>
<dbReference type="HOGENOM" id="CLU_050219_0_1_6"/>
<dbReference type="Gene3D" id="3.10.450.50">
    <property type="match status" value="1"/>
</dbReference>
<evidence type="ECO:0000313" key="2">
    <source>
        <dbReference type="Proteomes" id="UP000001947"/>
    </source>
</evidence>
<keyword evidence="2" id="KW-1185">Reference proteome</keyword>
<dbReference type="AlphaFoldDB" id="Q21DW7"/>
<dbReference type="RefSeq" id="WP_011470327.1">
    <property type="nucleotide sequence ID" value="NC_007912.1"/>
</dbReference>
<accession>Q21DW7</accession>
<dbReference type="GeneID" id="98615455"/>
<dbReference type="eggNOG" id="COG3012">
    <property type="taxonomic scope" value="Bacteria"/>
</dbReference>
<dbReference type="Proteomes" id="UP000001947">
    <property type="component" value="Chromosome"/>
</dbReference>
<proteinExistence type="predicted"/>
<dbReference type="OrthoDB" id="583051at2"/>